<evidence type="ECO:0000256" key="4">
    <source>
        <dbReference type="RuleBase" id="RU361187"/>
    </source>
</evidence>
<feature type="transmembrane region" description="Helical" evidence="5">
    <location>
        <begin position="12"/>
        <end position="32"/>
    </location>
</feature>
<evidence type="ECO:0000313" key="7">
    <source>
        <dbReference type="Proteomes" id="UP000623129"/>
    </source>
</evidence>
<dbReference type="InterPro" id="IPR006710">
    <property type="entry name" value="Glyco_hydro_43"/>
</dbReference>
<dbReference type="OrthoDB" id="9970295at2759"/>
<evidence type="ECO:0000256" key="3">
    <source>
        <dbReference type="ARBA" id="ARBA00023295"/>
    </source>
</evidence>
<accession>A0A833QQ56</accession>
<gene>
    <name evidence="6" type="ORF">FCM35_KLT12015</name>
</gene>
<name>A0A833QQ56_9POAL</name>
<dbReference type="InterPro" id="IPR023296">
    <property type="entry name" value="Glyco_hydro_beta-prop_sf"/>
</dbReference>
<keyword evidence="7" id="KW-1185">Reference proteome</keyword>
<evidence type="ECO:0000256" key="5">
    <source>
        <dbReference type="SAM" id="Phobius"/>
    </source>
</evidence>
<dbReference type="Proteomes" id="UP000623129">
    <property type="component" value="Unassembled WGS sequence"/>
</dbReference>
<dbReference type="GO" id="GO:0005975">
    <property type="term" value="P:carbohydrate metabolic process"/>
    <property type="evidence" value="ECO:0007669"/>
    <property type="project" value="InterPro"/>
</dbReference>
<dbReference type="SUPFAM" id="SSF75005">
    <property type="entry name" value="Arabinanase/levansucrase/invertase"/>
    <property type="match status" value="1"/>
</dbReference>
<organism evidence="6 7">
    <name type="scientific">Carex littledalei</name>
    <dbReference type="NCBI Taxonomy" id="544730"/>
    <lineage>
        <taxon>Eukaryota</taxon>
        <taxon>Viridiplantae</taxon>
        <taxon>Streptophyta</taxon>
        <taxon>Embryophyta</taxon>
        <taxon>Tracheophyta</taxon>
        <taxon>Spermatophyta</taxon>
        <taxon>Magnoliopsida</taxon>
        <taxon>Liliopsida</taxon>
        <taxon>Poales</taxon>
        <taxon>Cyperaceae</taxon>
        <taxon>Cyperoideae</taxon>
        <taxon>Cariceae</taxon>
        <taxon>Carex</taxon>
        <taxon>Carex subgen. Euthyceras</taxon>
    </lineage>
</organism>
<dbReference type="PANTHER" id="PTHR22925:SF3">
    <property type="entry name" value="GLYCOSYL HYDROLASE FAMILY PROTEIN 43"/>
    <property type="match status" value="1"/>
</dbReference>
<proteinExistence type="inferred from homology"/>
<reference evidence="6" key="1">
    <citation type="submission" date="2020-01" db="EMBL/GenBank/DDBJ databases">
        <title>Genome sequence of Kobresia littledalei, the first chromosome-level genome in the family Cyperaceae.</title>
        <authorList>
            <person name="Qu G."/>
        </authorList>
    </citation>
    <scope>NUCLEOTIDE SEQUENCE</scope>
    <source>
        <strain evidence="6">C.B.Clarke</strain>
        <tissue evidence="6">Leaf</tissue>
    </source>
</reference>
<keyword evidence="5" id="KW-0812">Transmembrane</keyword>
<keyword evidence="5" id="KW-1133">Transmembrane helix</keyword>
<evidence type="ECO:0000256" key="2">
    <source>
        <dbReference type="ARBA" id="ARBA00022801"/>
    </source>
</evidence>
<dbReference type="PANTHER" id="PTHR22925">
    <property type="entry name" value="GLYCOSYL HYDROLASE 43 FAMILY MEMBER"/>
    <property type="match status" value="1"/>
</dbReference>
<dbReference type="Pfam" id="PF04616">
    <property type="entry name" value="Glyco_hydro_43"/>
    <property type="match status" value="1"/>
</dbReference>
<dbReference type="GO" id="GO:0004553">
    <property type="term" value="F:hydrolase activity, hydrolyzing O-glycosyl compounds"/>
    <property type="evidence" value="ECO:0007669"/>
    <property type="project" value="InterPro"/>
</dbReference>
<keyword evidence="5" id="KW-0472">Membrane</keyword>
<dbReference type="EMBL" id="SWLB01000023">
    <property type="protein sequence ID" value="KAF3323284.1"/>
    <property type="molecule type" value="Genomic_DNA"/>
</dbReference>
<dbReference type="Gene3D" id="2.115.10.20">
    <property type="entry name" value="Glycosyl hydrolase domain, family 43"/>
    <property type="match status" value="1"/>
</dbReference>
<protein>
    <submittedName>
        <fullName evidence="6">Glycosyl hydrolases family 43</fullName>
    </submittedName>
</protein>
<keyword evidence="2 4" id="KW-0378">Hydrolase</keyword>
<comment type="caution">
    <text evidence="6">The sequence shown here is derived from an EMBL/GenBank/DDBJ whole genome shotgun (WGS) entry which is preliminary data.</text>
</comment>
<evidence type="ECO:0000313" key="6">
    <source>
        <dbReference type="EMBL" id="KAF3323284.1"/>
    </source>
</evidence>
<keyword evidence="3 4" id="KW-0326">Glycosidase</keyword>
<evidence type="ECO:0000256" key="1">
    <source>
        <dbReference type="ARBA" id="ARBA00009865"/>
    </source>
</evidence>
<dbReference type="CDD" id="cd18825">
    <property type="entry name" value="GH43_CtGH43-like"/>
    <property type="match status" value="1"/>
</dbReference>
<comment type="similarity">
    <text evidence="1 4">Belongs to the glycosyl hydrolase 43 family.</text>
</comment>
<sequence>MARLFSGGRFSVSVAVWTCVFLIMFIYFFTYITEKTNGRLIHVRPNHLSVAYELEEIEEEPDFRLPSAHKRNPRAVKRKGPKKWSTVISKFLDESSEIHSMLFPDRSLTVGLKVENSSSSSSTGYFYPGQIWLDTDGNPIQAHGGGILFDARSETYYWYGENKDGATYHAQHKGTARVDIIGVSCYSSKDLWSWKNEGIVLRGEERNITHDLYKTNVVERPKVIFNAKTNQYVMWMHIDDGYYTKASVGVAISNSPTGPFTYLYSMRPHGSDSRDMTLFKDDDGIAYLIYSSRDNIDFHVGPLTEDYLGLTGVMKRILVRQHREAPAVFKHRGTYYMITSGCSGWAPNRAMAHAAASIMGPWENVGNPSVGGNRVLRLTTFFSQGTFVLPLPGLPGSFIFMADRWNPSNLRDSRYVWLPLKVGGLADEPMDYTFGFPLWSRVSIFWHKRWRLPEGWKNVN</sequence>
<dbReference type="AlphaFoldDB" id="A0A833QQ56"/>